<dbReference type="Gene3D" id="3.40.50.1820">
    <property type="entry name" value="alpha/beta hydrolase"/>
    <property type="match status" value="1"/>
</dbReference>
<dbReference type="SUPFAM" id="SSF53474">
    <property type="entry name" value="alpha/beta-Hydrolases"/>
    <property type="match status" value="1"/>
</dbReference>
<protein>
    <submittedName>
        <fullName evidence="2">Alpha/beta fold hydrolase</fullName>
    </submittedName>
</protein>
<feature type="domain" description="AB hydrolase-1" evidence="1">
    <location>
        <begin position="4"/>
        <end position="99"/>
    </location>
</feature>
<accession>A0ABQ0BDA3</accession>
<dbReference type="GO" id="GO:0016787">
    <property type="term" value="F:hydrolase activity"/>
    <property type="evidence" value="ECO:0007669"/>
    <property type="project" value="UniProtKB-KW"/>
</dbReference>
<dbReference type="Proteomes" id="UP001600943">
    <property type="component" value="Unassembled WGS sequence"/>
</dbReference>
<keyword evidence="3" id="KW-1185">Reference proteome</keyword>
<comment type="caution">
    <text evidence="2">The sequence shown here is derived from an EMBL/GenBank/DDBJ whole genome shotgun (WGS) entry which is preliminary data.</text>
</comment>
<dbReference type="EMBL" id="BAABYW010000001">
    <property type="protein sequence ID" value="GAA6409451.1"/>
    <property type="molecule type" value="Genomic_DNA"/>
</dbReference>
<sequence length="208" mass="23433">MKNIFIHGSGHMSTSWNETVSYMNNNKDILCPNLSSILNGKEASYNNLYSLFAEYCNNNDGQINLCGISLGGILALNYTLDFPDKVNSLVLIGTPHKIPKVMFSIQNIIFRFLPKSLFENMAFNKKDTFILGNSMKELDFSNNVNRIKCPTLVICGKKDSANMKSAYYLADNIPNAKLKIIENTGHIVNEENPKILAEILNEYYSETK</sequence>
<proteinExistence type="predicted"/>
<name>A0ABQ0BDA3_9FIRM</name>
<organism evidence="2 3">
    <name type="scientific">Blautia hominis</name>
    <dbReference type="NCBI Taxonomy" id="2025493"/>
    <lineage>
        <taxon>Bacteria</taxon>
        <taxon>Bacillati</taxon>
        <taxon>Bacillota</taxon>
        <taxon>Clostridia</taxon>
        <taxon>Lachnospirales</taxon>
        <taxon>Lachnospiraceae</taxon>
        <taxon>Blautia</taxon>
    </lineage>
</organism>
<reference evidence="2 3" key="1">
    <citation type="submission" date="2024-04" db="EMBL/GenBank/DDBJ databases">
        <title>Defined microbial consortia suppress multidrug-resistant proinflammatory Enterobacteriaceae via ecological control.</title>
        <authorList>
            <person name="Furuichi M."/>
            <person name="Kawaguchi T."/>
            <person name="Pust M."/>
            <person name="Yasuma K."/>
            <person name="Plichta D."/>
            <person name="Hasegawa N."/>
            <person name="Ohya T."/>
            <person name="Bhattarai S."/>
            <person name="Sasajima S."/>
            <person name="Aoto Y."/>
            <person name="Tuganbaev T."/>
            <person name="Yaginuma M."/>
            <person name="Ueda M."/>
            <person name="Okahashi N."/>
            <person name="Amafuji K."/>
            <person name="Kiridooshi Y."/>
            <person name="Sugita K."/>
            <person name="Strazar M."/>
            <person name="Skelly A."/>
            <person name="Suda W."/>
            <person name="Hattori M."/>
            <person name="Nakamoto N."/>
            <person name="Caballero S."/>
            <person name="Norman J."/>
            <person name="Olle B."/>
            <person name="Tanoue T."/>
            <person name="Arita M."/>
            <person name="Bucci V."/>
            <person name="Atarashi K."/>
            <person name="Xavier R."/>
            <person name="Honda K."/>
        </authorList>
    </citation>
    <scope>NUCLEOTIDE SEQUENCE [LARGE SCALE GENOMIC DNA]</scope>
    <source>
        <strain evidence="3">k04-0078-D8-1</strain>
    </source>
</reference>
<dbReference type="RefSeq" id="WP_302417321.1">
    <property type="nucleotide sequence ID" value="NZ_BAABYW010000001.1"/>
</dbReference>
<keyword evidence="2" id="KW-0378">Hydrolase</keyword>
<dbReference type="InterPro" id="IPR050266">
    <property type="entry name" value="AB_hydrolase_sf"/>
</dbReference>
<evidence type="ECO:0000313" key="3">
    <source>
        <dbReference type="Proteomes" id="UP001600943"/>
    </source>
</evidence>
<dbReference type="PANTHER" id="PTHR43798">
    <property type="entry name" value="MONOACYLGLYCEROL LIPASE"/>
    <property type="match status" value="1"/>
</dbReference>
<dbReference type="InterPro" id="IPR029058">
    <property type="entry name" value="AB_hydrolase_fold"/>
</dbReference>
<dbReference type="InterPro" id="IPR000073">
    <property type="entry name" value="AB_hydrolase_1"/>
</dbReference>
<evidence type="ECO:0000259" key="1">
    <source>
        <dbReference type="Pfam" id="PF00561"/>
    </source>
</evidence>
<evidence type="ECO:0000313" key="2">
    <source>
        <dbReference type="EMBL" id="GAA6409451.1"/>
    </source>
</evidence>
<gene>
    <name evidence="2" type="ORF">K040078D81_35680</name>
</gene>
<dbReference type="Pfam" id="PF00561">
    <property type="entry name" value="Abhydrolase_1"/>
    <property type="match status" value="1"/>
</dbReference>